<dbReference type="OrthoDB" id="6002309at2"/>
<evidence type="ECO:0000313" key="1">
    <source>
        <dbReference type="EMBL" id="SOD53609.1"/>
    </source>
</evidence>
<sequence length="90" mass="10017">MTQRQVDHDMPLPRCQAGHLARHIHDCRQATAGGGHFIECRCGATKKCPDFDTALQEWKRMHRVRTPRPPAGPAENVVLFALFGTGGKAR</sequence>
<dbReference type="Proteomes" id="UP000219374">
    <property type="component" value="Unassembled WGS sequence"/>
</dbReference>
<gene>
    <name evidence="1" type="ORF">SAMN06296416_102497</name>
</gene>
<reference evidence="1 2" key="1">
    <citation type="submission" date="2017-09" db="EMBL/GenBank/DDBJ databases">
        <authorList>
            <person name="Ehlers B."/>
            <person name="Leendertz F.H."/>
        </authorList>
    </citation>
    <scope>NUCLEOTIDE SEQUENCE [LARGE SCALE GENOMIC DNA]</scope>
    <source>
        <strain evidence="1 2">CGMCC 1.10978</strain>
    </source>
</reference>
<name>A0A286D4N0_9GAMM</name>
<evidence type="ECO:0000313" key="2">
    <source>
        <dbReference type="Proteomes" id="UP000219374"/>
    </source>
</evidence>
<proteinExistence type="predicted"/>
<dbReference type="RefSeq" id="WP_097121239.1">
    <property type="nucleotide sequence ID" value="NZ_OCND01000002.1"/>
</dbReference>
<organism evidence="1 2">
    <name type="scientific">Pseudoxanthomonas wuyuanensis</name>
    <dbReference type="NCBI Taxonomy" id="1073196"/>
    <lineage>
        <taxon>Bacteria</taxon>
        <taxon>Pseudomonadati</taxon>
        <taxon>Pseudomonadota</taxon>
        <taxon>Gammaproteobacteria</taxon>
        <taxon>Lysobacterales</taxon>
        <taxon>Lysobacteraceae</taxon>
        <taxon>Pseudoxanthomonas</taxon>
    </lineage>
</organism>
<dbReference type="EMBL" id="OCND01000002">
    <property type="protein sequence ID" value="SOD53609.1"/>
    <property type="molecule type" value="Genomic_DNA"/>
</dbReference>
<protein>
    <submittedName>
        <fullName evidence="1">Uncharacterized protein</fullName>
    </submittedName>
</protein>
<dbReference type="AlphaFoldDB" id="A0A286D4N0"/>
<keyword evidence="2" id="KW-1185">Reference proteome</keyword>
<accession>A0A286D4N0</accession>